<dbReference type="STRING" id="28092.WM40_10820"/>
<dbReference type="PANTHER" id="PTHR11895:SF151">
    <property type="entry name" value="GLUTAMYL-TRNA(GLN) AMIDOTRANSFERASE SUBUNIT A"/>
    <property type="match status" value="1"/>
</dbReference>
<dbReference type="PATRIC" id="fig|28092.6.peg.2550"/>
<keyword evidence="3" id="KW-1185">Reference proteome</keyword>
<dbReference type="AlphaFoldDB" id="A0A0F5K0P6"/>
<dbReference type="RefSeq" id="WP_024902265.1">
    <property type="nucleotide sequence ID" value="NZ_CADFGU010000001.1"/>
</dbReference>
<dbReference type="InterPro" id="IPR036928">
    <property type="entry name" value="AS_sf"/>
</dbReference>
<proteinExistence type="predicted"/>
<dbReference type="EMBL" id="LAQU01000009">
    <property type="protein sequence ID" value="KKB63510.1"/>
    <property type="molecule type" value="Genomic_DNA"/>
</dbReference>
<evidence type="ECO:0000313" key="3">
    <source>
        <dbReference type="Proteomes" id="UP000033618"/>
    </source>
</evidence>
<dbReference type="InterPro" id="IPR020556">
    <property type="entry name" value="Amidase_CS"/>
</dbReference>
<dbReference type="Pfam" id="PF01425">
    <property type="entry name" value="Amidase"/>
    <property type="match status" value="1"/>
</dbReference>
<evidence type="ECO:0000259" key="1">
    <source>
        <dbReference type="Pfam" id="PF01425"/>
    </source>
</evidence>
<comment type="caution">
    <text evidence="2">The sequence shown here is derived from an EMBL/GenBank/DDBJ whole genome shotgun (WGS) entry which is preliminary data.</text>
</comment>
<organism evidence="2 3">
    <name type="scientific">Robbsia andropogonis</name>
    <dbReference type="NCBI Taxonomy" id="28092"/>
    <lineage>
        <taxon>Bacteria</taxon>
        <taxon>Pseudomonadati</taxon>
        <taxon>Pseudomonadota</taxon>
        <taxon>Betaproteobacteria</taxon>
        <taxon>Burkholderiales</taxon>
        <taxon>Burkholderiaceae</taxon>
        <taxon>Robbsia</taxon>
    </lineage>
</organism>
<dbReference type="GO" id="GO:0016740">
    <property type="term" value="F:transferase activity"/>
    <property type="evidence" value="ECO:0007669"/>
    <property type="project" value="UniProtKB-KW"/>
</dbReference>
<dbReference type="PANTHER" id="PTHR11895">
    <property type="entry name" value="TRANSAMIDASE"/>
    <property type="match status" value="1"/>
</dbReference>
<dbReference type="InterPro" id="IPR000120">
    <property type="entry name" value="Amidase"/>
</dbReference>
<dbReference type="SUPFAM" id="SSF75304">
    <property type="entry name" value="Amidase signature (AS) enzymes"/>
    <property type="match status" value="1"/>
</dbReference>
<gene>
    <name evidence="2" type="ORF">WM40_10820</name>
</gene>
<dbReference type="Proteomes" id="UP000033618">
    <property type="component" value="Unassembled WGS sequence"/>
</dbReference>
<name>A0A0F5K0P6_9BURK</name>
<dbReference type="OrthoDB" id="9811471at2"/>
<accession>A0A0F5K0P6</accession>
<keyword evidence="2" id="KW-0808">Transferase</keyword>
<dbReference type="PROSITE" id="PS00571">
    <property type="entry name" value="AMIDASES"/>
    <property type="match status" value="1"/>
</dbReference>
<reference evidence="2 3" key="1">
    <citation type="submission" date="2015-03" db="EMBL/GenBank/DDBJ databases">
        <title>Draft Genome Sequence of Burkholderia andropogonis type strain ICMP2807, isolated from Sorghum bicolor.</title>
        <authorList>
            <person name="Lopes-Santos L."/>
            <person name="Castro D.B."/>
            <person name="Ottoboni L.M."/>
            <person name="Park D."/>
            <person name="Weirc B.S."/>
            <person name="Destefano S.A."/>
        </authorList>
    </citation>
    <scope>NUCLEOTIDE SEQUENCE [LARGE SCALE GENOMIC DNA]</scope>
    <source>
        <strain evidence="2 3">ICMP2807</strain>
    </source>
</reference>
<feature type="domain" description="Amidase" evidence="1">
    <location>
        <begin position="17"/>
        <end position="365"/>
    </location>
</feature>
<dbReference type="InterPro" id="IPR023631">
    <property type="entry name" value="Amidase_dom"/>
</dbReference>
<evidence type="ECO:0000313" key="2">
    <source>
        <dbReference type="EMBL" id="KKB63510.1"/>
    </source>
</evidence>
<protein>
    <submittedName>
        <fullName evidence="2">Glutamyl-tRNA amidotransferase</fullName>
    </submittedName>
</protein>
<sequence>MNELVSTFTLAPAAPNGLSIVVKDTIDIAGMRTVAGSRALAEVAPATRHADVVTRLLDRGWTITGKANMHELAFGMTGINAFTGTATNPQDPARVPGGSSSGSAAAVGAGLANASLGTDTGGSIRGPAACCGVIGLKPTFGRVSRVGVAPDYTTLDCVGPFARDMDIIERVMQALTDDFDMESTQRADGRYRLAVLQPPCNPTIAQGVANAIAATGLDTLSVMLPDMPDAFDAGLTIINTETAQAFGHLTNRGLLQADLEARLDNAKKTTEDAIARAEAVRSRFTQAVDAILDQADVLVMPTMPELPITVAQALAGVSVINVSALIRPFNLSGHPALSLPVPLPGLTIKGGLQIIGRHGADEMVCAVARVFESALKTP</sequence>
<dbReference type="Gene3D" id="3.90.1300.10">
    <property type="entry name" value="Amidase signature (AS) domain"/>
    <property type="match status" value="1"/>
</dbReference>